<keyword evidence="2" id="KW-1185">Reference proteome</keyword>
<reference evidence="1 2" key="1">
    <citation type="submission" date="2019-01" db="EMBL/GenBank/DDBJ databases">
        <title>A draft genome assembly of the solar-powered sea slug Elysia chlorotica.</title>
        <authorList>
            <person name="Cai H."/>
            <person name="Li Q."/>
            <person name="Fang X."/>
            <person name="Li J."/>
            <person name="Curtis N.E."/>
            <person name="Altenburger A."/>
            <person name="Shibata T."/>
            <person name="Feng M."/>
            <person name="Maeda T."/>
            <person name="Schwartz J.A."/>
            <person name="Shigenobu S."/>
            <person name="Lundholm N."/>
            <person name="Nishiyama T."/>
            <person name="Yang H."/>
            <person name="Hasebe M."/>
            <person name="Li S."/>
            <person name="Pierce S.K."/>
            <person name="Wang J."/>
        </authorList>
    </citation>
    <scope>NUCLEOTIDE SEQUENCE [LARGE SCALE GENOMIC DNA]</scope>
    <source>
        <strain evidence="1">EC2010</strain>
        <tissue evidence="1">Whole organism of an adult</tissue>
    </source>
</reference>
<protein>
    <submittedName>
        <fullName evidence="1">Uncharacterized protein</fullName>
    </submittedName>
</protein>
<accession>A0A3S0ZIH2</accession>
<dbReference type="Proteomes" id="UP000271974">
    <property type="component" value="Unassembled WGS sequence"/>
</dbReference>
<comment type="caution">
    <text evidence="1">The sequence shown here is derived from an EMBL/GenBank/DDBJ whole genome shotgun (WGS) entry which is preliminary data.</text>
</comment>
<evidence type="ECO:0000313" key="1">
    <source>
        <dbReference type="EMBL" id="RUS78568.1"/>
    </source>
</evidence>
<organism evidence="1 2">
    <name type="scientific">Elysia chlorotica</name>
    <name type="common">Eastern emerald elysia</name>
    <name type="synonym">Sea slug</name>
    <dbReference type="NCBI Taxonomy" id="188477"/>
    <lineage>
        <taxon>Eukaryota</taxon>
        <taxon>Metazoa</taxon>
        <taxon>Spiralia</taxon>
        <taxon>Lophotrochozoa</taxon>
        <taxon>Mollusca</taxon>
        <taxon>Gastropoda</taxon>
        <taxon>Heterobranchia</taxon>
        <taxon>Euthyneura</taxon>
        <taxon>Panpulmonata</taxon>
        <taxon>Sacoglossa</taxon>
        <taxon>Placobranchoidea</taxon>
        <taxon>Plakobranchidae</taxon>
        <taxon>Elysia</taxon>
    </lineage>
</organism>
<evidence type="ECO:0000313" key="2">
    <source>
        <dbReference type="Proteomes" id="UP000271974"/>
    </source>
</evidence>
<dbReference type="EMBL" id="RQTK01000502">
    <property type="protein sequence ID" value="RUS78568.1"/>
    <property type="molecule type" value="Genomic_DNA"/>
</dbReference>
<gene>
    <name evidence="1" type="ORF">EGW08_013675</name>
</gene>
<sequence>MPWLDFIVTVLCSEPGMGSQGPLEVSGSSVKMVDVRAGPNVTTSSLLGSNLIKLGNAVVLSAESPVPNVTTSSLLGSSSIKLGNAVVLSAESPVPNVTTSSLLGSSSIKLGSAVVLSAESPVPNVTTSSLLGSSSIKLGNAVVLSPETRSVGKDGDGGLRSAKNVTRLSIVELRGPLVVCGTFVSTEGRVASSTFSISKTGPSKESVVLDSDALEDSTGGTVVSRIFKSAVAIVSKSSNI</sequence>
<dbReference type="AlphaFoldDB" id="A0A3S0ZIH2"/>
<name>A0A3S0ZIH2_ELYCH</name>
<proteinExistence type="predicted"/>